<sequence length="103" mass="11358">MEEKLEQPTETCGLMLTFEGGIAVKINLKATKEEVVETIQRSLSAGCQDLIQFETANPDEEEVFLFDPKKTFVAIIKKEFLMGGRIVSAQLASPGAPPSDFKH</sequence>
<dbReference type="AlphaFoldDB" id="A0A0F9BT58"/>
<evidence type="ECO:0000313" key="1">
    <source>
        <dbReference type="EMBL" id="KKL17062.1"/>
    </source>
</evidence>
<organism evidence="1">
    <name type="scientific">marine sediment metagenome</name>
    <dbReference type="NCBI Taxonomy" id="412755"/>
    <lineage>
        <taxon>unclassified sequences</taxon>
        <taxon>metagenomes</taxon>
        <taxon>ecological metagenomes</taxon>
    </lineage>
</organism>
<protein>
    <submittedName>
        <fullName evidence="1">Uncharacterized protein</fullName>
    </submittedName>
</protein>
<name>A0A0F9BT58_9ZZZZ</name>
<proteinExistence type="predicted"/>
<comment type="caution">
    <text evidence="1">The sequence shown here is derived from an EMBL/GenBank/DDBJ whole genome shotgun (WGS) entry which is preliminary data.</text>
</comment>
<gene>
    <name evidence="1" type="ORF">LCGC14_2489330</name>
</gene>
<accession>A0A0F9BT58</accession>
<dbReference type="EMBL" id="LAZR01039415">
    <property type="protein sequence ID" value="KKL17062.1"/>
    <property type="molecule type" value="Genomic_DNA"/>
</dbReference>
<reference evidence="1" key="1">
    <citation type="journal article" date="2015" name="Nature">
        <title>Complex archaea that bridge the gap between prokaryotes and eukaryotes.</title>
        <authorList>
            <person name="Spang A."/>
            <person name="Saw J.H."/>
            <person name="Jorgensen S.L."/>
            <person name="Zaremba-Niedzwiedzka K."/>
            <person name="Martijn J."/>
            <person name="Lind A.E."/>
            <person name="van Eijk R."/>
            <person name="Schleper C."/>
            <person name="Guy L."/>
            <person name="Ettema T.J."/>
        </authorList>
    </citation>
    <scope>NUCLEOTIDE SEQUENCE</scope>
</reference>